<feature type="transmembrane region" description="Helical" evidence="7">
    <location>
        <begin position="32"/>
        <end position="49"/>
    </location>
</feature>
<evidence type="ECO:0000259" key="8">
    <source>
        <dbReference type="PROSITE" id="PS50850"/>
    </source>
</evidence>
<keyword evidence="10" id="KW-1185">Reference proteome</keyword>
<evidence type="ECO:0000256" key="1">
    <source>
        <dbReference type="ARBA" id="ARBA00004651"/>
    </source>
</evidence>
<comment type="caution">
    <text evidence="9">The sequence shown here is derived from an EMBL/GenBank/DDBJ whole genome shotgun (WGS) entry which is preliminary data.</text>
</comment>
<dbReference type="Gene3D" id="1.20.1250.20">
    <property type="entry name" value="MFS general substrate transporter like domains"/>
    <property type="match status" value="2"/>
</dbReference>
<feature type="domain" description="Major facilitator superfamily (MFS) profile" evidence="8">
    <location>
        <begin position="17"/>
        <end position="431"/>
    </location>
</feature>
<dbReference type="RefSeq" id="WP_039402875.1">
    <property type="nucleotide sequence ID" value="NZ_JTDK01000020.1"/>
</dbReference>
<dbReference type="AlphaFoldDB" id="A0A0B2A1J2"/>
<keyword evidence="2" id="KW-0813">Transport</keyword>
<evidence type="ECO:0000256" key="3">
    <source>
        <dbReference type="ARBA" id="ARBA00022475"/>
    </source>
</evidence>
<evidence type="ECO:0000256" key="5">
    <source>
        <dbReference type="ARBA" id="ARBA00022989"/>
    </source>
</evidence>
<dbReference type="SUPFAM" id="SSF103473">
    <property type="entry name" value="MFS general substrate transporter"/>
    <property type="match status" value="1"/>
</dbReference>
<keyword evidence="3" id="KW-1003">Cell membrane</keyword>
<feature type="transmembrane region" description="Helical" evidence="7">
    <location>
        <begin position="114"/>
        <end position="134"/>
    </location>
</feature>
<proteinExistence type="predicted"/>
<accession>A0A0B2A1J2</accession>
<comment type="subcellular location">
    <subcellularLocation>
        <location evidence="1">Cell membrane</location>
        <topology evidence="1">Multi-pass membrane protein</topology>
    </subcellularLocation>
</comment>
<protein>
    <recommendedName>
        <fullName evidence="8">Major facilitator superfamily (MFS) profile domain-containing protein</fullName>
    </recommendedName>
</protein>
<evidence type="ECO:0000256" key="6">
    <source>
        <dbReference type="ARBA" id="ARBA00023136"/>
    </source>
</evidence>
<keyword evidence="4 7" id="KW-0812">Transmembrane</keyword>
<dbReference type="STRING" id="1348253.LK09_18535"/>
<dbReference type="EMBL" id="JTDK01000020">
    <property type="protein sequence ID" value="KHK95669.1"/>
    <property type="molecule type" value="Genomic_DNA"/>
</dbReference>
<keyword evidence="6 7" id="KW-0472">Membrane</keyword>
<feature type="transmembrane region" description="Helical" evidence="7">
    <location>
        <begin position="90"/>
        <end position="108"/>
    </location>
</feature>
<feature type="transmembrane region" description="Helical" evidence="7">
    <location>
        <begin position="279"/>
        <end position="300"/>
    </location>
</feature>
<reference evidence="9 10" key="1">
    <citation type="submission" date="2014-11" db="EMBL/GenBank/DDBJ databases">
        <title>Genome sequence of Microbacterium mangrovi MUSC 115(T).</title>
        <authorList>
            <person name="Lee L.-H."/>
        </authorList>
    </citation>
    <scope>NUCLEOTIDE SEQUENCE [LARGE SCALE GENOMIC DNA]</scope>
    <source>
        <strain evidence="9 10">MUSC 115</strain>
    </source>
</reference>
<feature type="transmembrane region" description="Helical" evidence="7">
    <location>
        <begin position="189"/>
        <end position="208"/>
    </location>
</feature>
<dbReference type="PANTHER" id="PTHR43045">
    <property type="entry name" value="SHIKIMATE TRANSPORTER"/>
    <property type="match status" value="1"/>
</dbReference>
<dbReference type="InterPro" id="IPR020846">
    <property type="entry name" value="MFS_dom"/>
</dbReference>
<dbReference type="GO" id="GO:0005886">
    <property type="term" value="C:plasma membrane"/>
    <property type="evidence" value="ECO:0007669"/>
    <property type="project" value="UniProtKB-SubCell"/>
</dbReference>
<dbReference type="PANTHER" id="PTHR43045:SF1">
    <property type="entry name" value="SHIKIMATE TRANSPORTER"/>
    <property type="match status" value="1"/>
</dbReference>
<evidence type="ECO:0000256" key="2">
    <source>
        <dbReference type="ARBA" id="ARBA00022448"/>
    </source>
</evidence>
<feature type="transmembrane region" description="Helical" evidence="7">
    <location>
        <begin position="384"/>
        <end position="402"/>
    </location>
</feature>
<evidence type="ECO:0000256" key="7">
    <source>
        <dbReference type="SAM" id="Phobius"/>
    </source>
</evidence>
<organism evidence="9 10">
    <name type="scientific">Microbacterium mangrovi</name>
    <dbReference type="NCBI Taxonomy" id="1348253"/>
    <lineage>
        <taxon>Bacteria</taxon>
        <taxon>Bacillati</taxon>
        <taxon>Actinomycetota</taxon>
        <taxon>Actinomycetes</taxon>
        <taxon>Micrococcales</taxon>
        <taxon>Microbacteriaceae</taxon>
        <taxon>Microbacterium</taxon>
    </lineage>
</organism>
<dbReference type="Pfam" id="PF07690">
    <property type="entry name" value="MFS_1"/>
    <property type="match status" value="1"/>
</dbReference>
<sequence>MTTATATSGLTRKQRRMIAGGAVGTLMEYYDYYLYGLASAAVFPAVFFSSDDPVVATLASFATFAVGFFLRPVGGIVWGIVGDRAGRKTVLLITVIGMGVATTAIGLIPSDKAIGILAPLLLLLCRMFQGFFVGGEMGGAATMVVEGAPTGRHGLYGAFLISGAGIANVFSGGLMAALGLTDQSWFLQWGWRIPFLLSAVLAVVAVLLRRQLEDSDEFTQTQALQIATAGKKANPLVEAFRHPKNAIMGILIGLPQSIAGYVVLTTGLAYMVTNKHLPAWMGFAGTMIVGLLQIVVAPLWGAISDRIGRRTVYIIGCLGFAIMVYPAFLLFGTGNLWLIWLGQILGFVLFGVAMQATLSTMLVEMFDPEARTTGVNIGYQVSNTLGGGLAPFICTALIAAAGGAVWPVAIYAAVISIVGVIATLVASVRPDREGAGRLHELAATTSVKTPV</sequence>
<feature type="transmembrane region" description="Helical" evidence="7">
    <location>
        <begin position="337"/>
        <end position="363"/>
    </location>
</feature>
<feature type="transmembrane region" description="Helical" evidence="7">
    <location>
        <begin position="250"/>
        <end position="273"/>
    </location>
</feature>
<evidence type="ECO:0000256" key="4">
    <source>
        <dbReference type="ARBA" id="ARBA00022692"/>
    </source>
</evidence>
<gene>
    <name evidence="9" type="ORF">LK09_18535</name>
</gene>
<name>A0A0B2A1J2_9MICO</name>
<dbReference type="Proteomes" id="UP000031030">
    <property type="component" value="Unassembled WGS sequence"/>
</dbReference>
<dbReference type="OrthoDB" id="8953821at2"/>
<feature type="transmembrane region" description="Helical" evidence="7">
    <location>
        <begin position="55"/>
        <end position="78"/>
    </location>
</feature>
<dbReference type="PROSITE" id="PS50850">
    <property type="entry name" value="MFS"/>
    <property type="match status" value="1"/>
</dbReference>
<dbReference type="InterPro" id="IPR011701">
    <property type="entry name" value="MFS"/>
</dbReference>
<dbReference type="InterPro" id="IPR036259">
    <property type="entry name" value="MFS_trans_sf"/>
</dbReference>
<evidence type="ECO:0000313" key="10">
    <source>
        <dbReference type="Proteomes" id="UP000031030"/>
    </source>
</evidence>
<feature type="transmembrane region" description="Helical" evidence="7">
    <location>
        <begin position="408"/>
        <end position="428"/>
    </location>
</feature>
<keyword evidence="5 7" id="KW-1133">Transmembrane helix</keyword>
<evidence type="ECO:0000313" key="9">
    <source>
        <dbReference type="EMBL" id="KHK95669.1"/>
    </source>
</evidence>
<dbReference type="GO" id="GO:0022857">
    <property type="term" value="F:transmembrane transporter activity"/>
    <property type="evidence" value="ECO:0007669"/>
    <property type="project" value="InterPro"/>
</dbReference>
<feature type="transmembrane region" description="Helical" evidence="7">
    <location>
        <begin position="312"/>
        <end position="331"/>
    </location>
</feature>
<feature type="transmembrane region" description="Helical" evidence="7">
    <location>
        <begin position="155"/>
        <end position="177"/>
    </location>
</feature>